<name>A0A437SSY0_9LACO</name>
<proteinExistence type="predicted"/>
<dbReference type="AlphaFoldDB" id="A0A437SSY0"/>
<comment type="caution">
    <text evidence="1">The sequence shown here is derived from an EMBL/GenBank/DDBJ whole genome shotgun (WGS) entry which is preliminary data.</text>
</comment>
<gene>
    <name evidence="1" type="ORF">EJK17_09885</name>
</gene>
<organism evidence="1 2">
    <name type="scientific">Lactobacillus xujianguonis</name>
    <dbReference type="NCBI Taxonomy" id="2495899"/>
    <lineage>
        <taxon>Bacteria</taxon>
        <taxon>Bacillati</taxon>
        <taxon>Bacillota</taxon>
        <taxon>Bacilli</taxon>
        <taxon>Lactobacillales</taxon>
        <taxon>Lactobacillaceae</taxon>
        <taxon>Lactobacillus</taxon>
    </lineage>
</organism>
<dbReference type="RefSeq" id="WP_103661939.1">
    <property type="nucleotide sequence ID" value="NZ_ML136977.1"/>
</dbReference>
<sequence length="146" mass="16865">MKFDVDYKIDNGKNLQKMHTRINTSDFPTEEELRHSFNGLAFKVVEQQKKFKRKCFAQNFVQLNPKIGNVIAIAQADSCDDCAILITGKRWENITCWVGVDLSDGHFYDGAFNLEDLANQIYDTRKGLKPMMQKYISVYAYTSSNY</sequence>
<evidence type="ECO:0000313" key="2">
    <source>
        <dbReference type="Proteomes" id="UP000288291"/>
    </source>
</evidence>
<accession>A0A437SSY0</accession>
<protein>
    <submittedName>
        <fullName evidence="1">Uncharacterized protein</fullName>
    </submittedName>
</protein>
<keyword evidence="2" id="KW-1185">Reference proteome</keyword>
<evidence type="ECO:0000313" key="1">
    <source>
        <dbReference type="EMBL" id="RVU70030.1"/>
    </source>
</evidence>
<reference evidence="1 2" key="1">
    <citation type="submission" date="2018-12" db="EMBL/GenBank/DDBJ databases">
        <authorList>
            <person name="Meng J."/>
        </authorList>
    </citation>
    <scope>NUCLEOTIDE SEQUENCE [LARGE SCALE GENOMIC DNA]</scope>
    <source>
        <strain evidence="1 2">HT111-2</strain>
    </source>
</reference>
<dbReference type="EMBL" id="RXIA01000034">
    <property type="protein sequence ID" value="RVU70030.1"/>
    <property type="molecule type" value="Genomic_DNA"/>
</dbReference>
<dbReference type="Proteomes" id="UP000288291">
    <property type="component" value="Unassembled WGS sequence"/>
</dbReference>